<dbReference type="RefSeq" id="WP_018979372.1">
    <property type="nucleotide sequence ID" value="NZ_BAQD01000043.1"/>
</dbReference>
<feature type="domain" description="DEAD-box RNA helicase Q" evidence="10">
    <location>
        <begin position="15"/>
        <end position="43"/>
    </location>
</feature>
<dbReference type="Pfam" id="PF00271">
    <property type="entry name" value="Helicase_C"/>
    <property type="match status" value="1"/>
</dbReference>
<dbReference type="InterPro" id="IPR001650">
    <property type="entry name" value="Helicase_C-like"/>
</dbReference>
<reference evidence="11" key="1">
    <citation type="submission" date="2013-04" db="EMBL/GenBank/DDBJ databases">
        <title>The genome sequencing project of 58 acetic acid bacteria.</title>
        <authorList>
            <person name="Okamoto-Kainuma A."/>
            <person name="Ishikawa M."/>
            <person name="Umino S."/>
            <person name="Koizumi Y."/>
            <person name="Shiwa Y."/>
            <person name="Yoshikawa H."/>
            <person name="Matsutani M."/>
            <person name="Matsushita K."/>
        </authorList>
    </citation>
    <scope>NUCLEOTIDE SEQUENCE</scope>
    <source>
        <strain evidence="11">DSM 15669</strain>
    </source>
</reference>
<dbReference type="Proteomes" id="UP001062901">
    <property type="component" value="Unassembled WGS sequence"/>
</dbReference>
<dbReference type="PROSITE" id="PS00039">
    <property type="entry name" value="DEAD_ATP_HELICASE"/>
    <property type="match status" value="1"/>
</dbReference>
<name>A0ABQ0P028_9PROT</name>
<dbReference type="EMBL" id="BAQD01000043">
    <property type="protein sequence ID" value="GBQ07836.1"/>
    <property type="molecule type" value="Genomic_DNA"/>
</dbReference>
<sequence>MTPSATSTSTPLSPNTFDALGLLPALCQAAQRGGLARPTEIQKTGIPALLEGRDVLLPSQTGTGKTAAFVLPALQKLAALKEHEGHDTPSIPRVLILEPTRDLAMQTAGVCRQLGRQLPIRTRVVCGGVSRDQQERALADGADIIVATHGRLLETVERGELILSEIIYLVLDEADRLLDEEFSASMTALVPYLADRPQTVFCSATLPEPVMALAKKVTRNPVRVEIAEDNLTPRRLTQRAIFVEEDEKETLLKQIAAHHLPEGRCILFVKTKQRADAIARFMRRCGANAHSLHGGQTPGERKKALARFQNNTGNVLVTTDIAARGLDIDDIQMVVNVDLPPKPDTYVHRIGRTARAGRKGRALSFIPLNERTILRDIEQHINHRIRIVTAETLDR</sequence>
<dbReference type="PANTHER" id="PTHR47959">
    <property type="entry name" value="ATP-DEPENDENT RNA HELICASE RHLE-RELATED"/>
    <property type="match status" value="1"/>
</dbReference>
<evidence type="ECO:0000259" key="10">
    <source>
        <dbReference type="PROSITE" id="PS51195"/>
    </source>
</evidence>
<dbReference type="PROSITE" id="PS51194">
    <property type="entry name" value="HELICASE_CTER"/>
    <property type="match status" value="1"/>
</dbReference>
<dbReference type="InterPro" id="IPR027417">
    <property type="entry name" value="P-loop_NTPase"/>
</dbReference>
<dbReference type="Pfam" id="PF00270">
    <property type="entry name" value="DEAD"/>
    <property type="match status" value="1"/>
</dbReference>
<keyword evidence="1 7" id="KW-0547">Nucleotide-binding</keyword>
<dbReference type="SMART" id="SM00490">
    <property type="entry name" value="HELICc"/>
    <property type="match status" value="1"/>
</dbReference>
<gene>
    <name evidence="11" type="ORF">AA15669_1556</name>
</gene>
<dbReference type="PANTHER" id="PTHR47959:SF1">
    <property type="entry name" value="ATP-DEPENDENT RNA HELICASE DBPA"/>
    <property type="match status" value="1"/>
</dbReference>
<feature type="domain" description="Helicase ATP-binding" evidence="8">
    <location>
        <begin position="46"/>
        <end position="224"/>
    </location>
</feature>
<dbReference type="InterPro" id="IPR011545">
    <property type="entry name" value="DEAD/DEAH_box_helicase_dom"/>
</dbReference>
<dbReference type="InterPro" id="IPR014001">
    <property type="entry name" value="Helicase_ATP-bd"/>
</dbReference>
<comment type="caution">
    <text evidence="11">The sequence shown here is derived from an EMBL/GenBank/DDBJ whole genome shotgun (WGS) entry which is preliminary data.</text>
</comment>
<feature type="domain" description="Helicase C-terminal" evidence="9">
    <location>
        <begin position="235"/>
        <end position="395"/>
    </location>
</feature>
<dbReference type="Gene3D" id="3.40.50.300">
    <property type="entry name" value="P-loop containing nucleotide triphosphate hydrolases"/>
    <property type="match status" value="2"/>
</dbReference>
<evidence type="ECO:0000256" key="6">
    <source>
        <dbReference type="PROSITE-ProRule" id="PRU00552"/>
    </source>
</evidence>
<evidence type="ECO:0000256" key="1">
    <source>
        <dbReference type="ARBA" id="ARBA00022741"/>
    </source>
</evidence>
<evidence type="ECO:0000256" key="2">
    <source>
        <dbReference type="ARBA" id="ARBA00022801"/>
    </source>
</evidence>
<organism evidence="11 12">
    <name type="scientific">Saccharibacter floricola DSM 15669</name>
    <dbReference type="NCBI Taxonomy" id="1123227"/>
    <lineage>
        <taxon>Bacteria</taxon>
        <taxon>Pseudomonadati</taxon>
        <taxon>Pseudomonadota</taxon>
        <taxon>Alphaproteobacteria</taxon>
        <taxon>Acetobacterales</taxon>
        <taxon>Acetobacteraceae</taxon>
        <taxon>Saccharibacter</taxon>
    </lineage>
</organism>
<evidence type="ECO:0000256" key="4">
    <source>
        <dbReference type="ARBA" id="ARBA00022840"/>
    </source>
</evidence>
<evidence type="ECO:0000259" key="8">
    <source>
        <dbReference type="PROSITE" id="PS51192"/>
    </source>
</evidence>
<keyword evidence="4 7" id="KW-0067">ATP-binding</keyword>
<comment type="similarity">
    <text evidence="5 7">Belongs to the DEAD box helicase family.</text>
</comment>
<dbReference type="PROSITE" id="PS51192">
    <property type="entry name" value="HELICASE_ATP_BIND_1"/>
    <property type="match status" value="1"/>
</dbReference>
<dbReference type="SUPFAM" id="SSF52540">
    <property type="entry name" value="P-loop containing nucleoside triphosphate hydrolases"/>
    <property type="match status" value="1"/>
</dbReference>
<dbReference type="InterPro" id="IPR050079">
    <property type="entry name" value="DEAD_box_RNA_helicase"/>
</dbReference>
<dbReference type="PROSITE" id="PS51195">
    <property type="entry name" value="Q_MOTIF"/>
    <property type="match status" value="1"/>
</dbReference>
<evidence type="ECO:0000313" key="11">
    <source>
        <dbReference type="EMBL" id="GBQ07836.1"/>
    </source>
</evidence>
<dbReference type="CDD" id="cd18787">
    <property type="entry name" value="SF2_C_DEAD"/>
    <property type="match status" value="1"/>
</dbReference>
<dbReference type="SMART" id="SM00487">
    <property type="entry name" value="DEXDc"/>
    <property type="match status" value="1"/>
</dbReference>
<dbReference type="InterPro" id="IPR044742">
    <property type="entry name" value="DEAD/DEAH_RhlB"/>
</dbReference>
<evidence type="ECO:0000313" key="12">
    <source>
        <dbReference type="Proteomes" id="UP001062901"/>
    </source>
</evidence>
<keyword evidence="3 7" id="KW-0347">Helicase</keyword>
<dbReference type="InterPro" id="IPR000629">
    <property type="entry name" value="RNA-helicase_DEAD-box_CS"/>
</dbReference>
<evidence type="ECO:0000259" key="9">
    <source>
        <dbReference type="PROSITE" id="PS51194"/>
    </source>
</evidence>
<accession>A0ABQ0P028</accession>
<feature type="short sequence motif" description="Q motif" evidence="6">
    <location>
        <begin position="15"/>
        <end position="43"/>
    </location>
</feature>
<protein>
    <submittedName>
        <fullName evidence="11">RNA helicase</fullName>
    </submittedName>
</protein>
<keyword evidence="2 7" id="KW-0378">Hydrolase</keyword>
<evidence type="ECO:0000256" key="7">
    <source>
        <dbReference type="RuleBase" id="RU000492"/>
    </source>
</evidence>
<dbReference type="CDD" id="cd00268">
    <property type="entry name" value="DEADc"/>
    <property type="match status" value="1"/>
</dbReference>
<proteinExistence type="inferred from homology"/>
<evidence type="ECO:0000256" key="3">
    <source>
        <dbReference type="ARBA" id="ARBA00022806"/>
    </source>
</evidence>
<dbReference type="InterPro" id="IPR014014">
    <property type="entry name" value="RNA_helicase_DEAD_Q_motif"/>
</dbReference>
<dbReference type="GO" id="GO:0004386">
    <property type="term" value="F:helicase activity"/>
    <property type="evidence" value="ECO:0007669"/>
    <property type="project" value="UniProtKB-KW"/>
</dbReference>
<evidence type="ECO:0000256" key="5">
    <source>
        <dbReference type="ARBA" id="ARBA00038437"/>
    </source>
</evidence>
<keyword evidence="12" id="KW-1185">Reference proteome</keyword>